<evidence type="ECO:0000313" key="2">
    <source>
        <dbReference type="Proteomes" id="UP000008370"/>
    </source>
</evidence>
<keyword evidence="2" id="KW-1185">Reference proteome</keyword>
<dbReference type="Proteomes" id="UP000008370">
    <property type="component" value="Unassembled WGS sequence"/>
</dbReference>
<dbReference type="GeneID" id="18919488"/>
<dbReference type="AlphaFoldDB" id="K5V7E6"/>
<gene>
    <name evidence="1" type="ORF">PHACADRAFT_27122</name>
</gene>
<dbReference type="RefSeq" id="XP_007392741.1">
    <property type="nucleotide sequence ID" value="XM_007392679.1"/>
</dbReference>
<dbReference type="HOGENOM" id="CLU_921684_0_0_1"/>
<sequence>MRPSSDPLNARGVPNGFVTSILSTSPPGPIYTPGTILHKINTGTSDSTQLADSTYTFDWPAGRGAVAFLRDFGLREGYRSNRRFHDYIAKHHSSWYESATRTFVVRPEAIILVSGWLKTTKWLTMAASNPGTAVGLSFTPVPDPGPYSHGLANFKAHGDTEGQLSLDYRLGPPSDIDHRFASPGVLAGQQKLPRDQCMFVSYYRLKPSPQAKLFSRLRSCLCGSGIGRCPGFDSLSLPRRPIATAAVACYEDFRTVFPPDKYPNGAKKKDIMKTILSRGVNVRLGKHGGKGAKNLDDIRL</sequence>
<evidence type="ECO:0000313" key="1">
    <source>
        <dbReference type="EMBL" id="EKM58696.1"/>
    </source>
</evidence>
<accession>K5V7E6</accession>
<protein>
    <submittedName>
        <fullName evidence="1">Uncharacterized protein</fullName>
    </submittedName>
</protein>
<dbReference type="InParanoid" id="K5V7E6"/>
<proteinExistence type="predicted"/>
<organism evidence="1 2">
    <name type="scientific">Phanerochaete carnosa (strain HHB-10118-sp)</name>
    <name type="common">White-rot fungus</name>
    <name type="synonym">Peniophora carnosa</name>
    <dbReference type="NCBI Taxonomy" id="650164"/>
    <lineage>
        <taxon>Eukaryota</taxon>
        <taxon>Fungi</taxon>
        <taxon>Dikarya</taxon>
        <taxon>Basidiomycota</taxon>
        <taxon>Agaricomycotina</taxon>
        <taxon>Agaricomycetes</taxon>
        <taxon>Polyporales</taxon>
        <taxon>Phanerochaetaceae</taxon>
        <taxon>Phanerochaete</taxon>
    </lineage>
</organism>
<dbReference type="KEGG" id="pco:PHACADRAFT_27122"/>
<reference evidence="1 2" key="1">
    <citation type="journal article" date="2012" name="BMC Genomics">
        <title>Comparative genomics of the white-rot fungi, Phanerochaete carnosa and P. chrysosporium, to elucidate the genetic basis of the distinct wood types they colonize.</title>
        <authorList>
            <person name="Suzuki H."/>
            <person name="MacDonald J."/>
            <person name="Syed K."/>
            <person name="Salamov A."/>
            <person name="Hori C."/>
            <person name="Aerts A."/>
            <person name="Henrissat B."/>
            <person name="Wiebenga A."/>
            <person name="vanKuyk P.A."/>
            <person name="Barry K."/>
            <person name="Lindquist E."/>
            <person name="LaButti K."/>
            <person name="Lapidus A."/>
            <person name="Lucas S."/>
            <person name="Coutinho P."/>
            <person name="Gong Y."/>
            <person name="Samejima M."/>
            <person name="Mahadevan R."/>
            <person name="Abou-Zaid M."/>
            <person name="de Vries R.P."/>
            <person name="Igarashi K."/>
            <person name="Yadav J.S."/>
            <person name="Grigoriev I.V."/>
            <person name="Master E.R."/>
        </authorList>
    </citation>
    <scope>NUCLEOTIDE SEQUENCE [LARGE SCALE GENOMIC DNA]</scope>
    <source>
        <strain evidence="1 2">HHB-10118-sp</strain>
    </source>
</reference>
<name>K5V7E6_PHACS</name>
<dbReference type="EMBL" id="JH930470">
    <property type="protein sequence ID" value="EKM58696.1"/>
    <property type="molecule type" value="Genomic_DNA"/>
</dbReference>